<keyword evidence="2" id="KW-1133">Transmembrane helix</keyword>
<name>A0A6J7KBF3_9ZZZZ</name>
<keyword evidence="2" id="KW-0472">Membrane</keyword>
<feature type="transmembrane region" description="Helical" evidence="2">
    <location>
        <begin position="61"/>
        <end position="81"/>
    </location>
</feature>
<feature type="transmembrane region" description="Helical" evidence="2">
    <location>
        <begin position="20"/>
        <end position="41"/>
    </location>
</feature>
<dbReference type="InterPro" id="IPR045713">
    <property type="entry name" value="DUF6069"/>
</dbReference>
<dbReference type="EMBL" id="CAFBNF010000188">
    <property type="protein sequence ID" value="CAB4953146.1"/>
    <property type="molecule type" value="Genomic_DNA"/>
</dbReference>
<gene>
    <name evidence="3" type="ORF">UFOPK3773_01528</name>
</gene>
<reference evidence="3" key="1">
    <citation type="submission" date="2020-05" db="EMBL/GenBank/DDBJ databases">
        <authorList>
            <person name="Chiriac C."/>
            <person name="Salcher M."/>
            <person name="Ghai R."/>
            <person name="Kavagutti S V."/>
        </authorList>
    </citation>
    <scope>NUCLEOTIDE SEQUENCE</scope>
</reference>
<feature type="transmembrane region" description="Helical" evidence="2">
    <location>
        <begin position="122"/>
        <end position="139"/>
    </location>
</feature>
<proteinExistence type="predicted"/>
<protein>
    <submittedName>
        <fullName evidence="3">Unannotated protein</fullName>
    </submittedName>
</protein>
<organism evidence="3">
    <name type="scientific">freshwater metagenome</name>
    <dbReference type="NCBI Taxonomy" id="449393"/>
    <lineage>
        <taxon>unclassified sequences</taxon>
        <taxon>metagenomes</taxon>
        <taxon>ecological metagenomes</taxon>
    </lineage>
</organism>
<dbReference type="AlphaFoldDB" id="A0A6J7KBF3"/>
<dbReference type="Pfam" id="PF19545">
    <property type="entry name" value="DUF6069"/>
    <property type="match status" value="1"/>
</dbReference>
<keyword evidence="2" id="KW-0812">Transmembrane</keyword>
<feature type="region of interest" description="Disordered" evidence="1">
    <location>
        <begin position="150"/>
        <end position="169"/>
    </location>
</feature>
<evidence type="ECO:0000313" key="3">
    <source>
        <dbReference type="EMBL" id="CAB4953146.1"/>
    </source>
</evidence>
<feature type="transmembrane region" description="Helical" evidence="2">
    <location>
        <begin position="93"/>
        <end position="110"/>
    </location>
</feature>
<sequence>MSAQATSSVVSRPAPYGRILISGVVCGVLVMVPTLIVYWVLRLVGVPFEVAVGGDTSLTLVGTWQVMLVPIAAGFLGGLLAGTFRTLTNGPRFAALSLTALTLASCAVPLMQPASVATSTRVSLIVLHLLVGGVLTWAISRAITSEDPPAGVIEDLNSRHPGAGAESRR</sequence>
<evidence type="ECO:0000256" key="1">
    <source>
        <dbReference type="SAM" id="MobiDB-lite"/>
    </source>
</evidence>
<accession>A0A6J7KBF3</accession>
<evidence type="ECO:0000256" key="2">
    <source>
        <dbReference type="SAM" id="Phobius"/>
    </source>
</evidence>